<reference evidence="1" key="1">
    <citation type="submission" date="2018-09" db="EMBL/GenBank/DDBJ databases">
        <title>A genomic encyclopedia of anaerobic methanotrophic archaea.</title>
        <authorList>
            <person name="Skennerton C.T."/>
            <person name="Chadwick G.L."/>
            <person name="Laso-Perez R."/>
            <person name="Leu A.O."/>
            <person name="Speth D.R."/>
            <person name="Yu H."/>
            <person name="Morgan-Lang C."/>
            <person name="Hatzenpichler R."/>
            <person name="Goudeau D."/>
            <person name="Malmstrom R."/>
            <person name="Woyke T."/>
            <person name="Hallam S."/>
            <person name="Tyson G.W."/>
            <person name="Wegener G."/>
            <person name="Boetius A."/>
            <person name="Orphan V.J."/>
        </authorList>
    </citation>
    <scope>NUCLEOTIDE SEQUENCE</scope>
    <source>
        <strain evidence="1">CONS3730D10UFb2</strain>
    </source>
</reference>
<gene>
    <name evidence="1" type="ORF">C5S46_06495</name>
</gene>
<name>A0AC61S9K3_9EURY</name>
<feature type="non-terminal residue" evidence="1">
    <location>
        <position position="161"/>
    </location>
</feature>
<evidence type="ECO:0000313" key="1">
    <source>
        <dbReference type="EMBL" id="TKY91309.1"/>
    </source>
</evidence>
<accession>A0AC61S9K3</accession>
<protein>
    <submittedName>
        <fullName evidence="1">MFS transporter</fullName>
    </submittedName>
</protein>
<proteinExistence type="predicted"/>
<dbReference type="Proteomes" id="UP000315423">
    <property type="component" value="Unassembled WGS sequence"/>
</dbReference>
<organism evidence="1 2">
    <name type="scientific">Candidatus Methanomarinus sp</name>
    <dbReference type="NCBI Taxonomy" id="3386244"/>
    <lineage>
        <taxon>Archaea</taxon>
        <taxon>Methanobacteriati</taxon>
        <taxon>Methanobacteriota</taxon>
        <taxon>Stenosarchaea group</taxon>
        <taxon>Methanomicrobia</taxon>
        <taxon>Methanosarcinales</taxon>
        <taxon>ANME-2 cluster</taxon>
        <taxon>Candidatus Methanocomedenaceae</taxon>
        <taxon>Candidatus Methanomarinus</taxon>
    </lineage>
</organism>
<evidence type="ECO:0000313" key="2">
    <source>
        <dbReference type="Proteomes" id="UP000315423"/>
    </source>
</evidence>
<dbReference type="EMBL" id="QYBA01000219">
    <property type="protein sequence ID" value="TKY91309.1"/>
    <property type="molecule type" value="Genomic_DNA"/>
</dbReference>
<comment type="caution">
    <text evidence="1">The sequence shown here is derived from an EMBL/GenBank/DDBJ whole genome shotgun (WGS) entry which is preliminary data.</text>
</comment>
<sequence>MRLNSIQFLTNTSMMMSLMFIPNLAVEMGASYTLVGIIMCINGLCMCISSYFFSKLADTWDIKKLLDIGLLLTALAYFLQIFAYDPVSLALIRGAVGICIGIYPAALIMHIYGHERSIGKFSSFGALGWAVGFLGAGIIGDYDRIFITSALLTLFSFFIAL</sequence>